<proteinExistence type="predicted"/>
<keyword evidence="1" id="KW-0805">Transcription regulation</keyword>
<dbReference type="InterPro" id="IPR036390">
    <property type="entry name" value="WH_DNA-bd_sf"/>
</dbReference>
<dbReference type="InterPro" id="IPR000524">
    <property type="entry name" value="Tscrpt_reg_HTH_GntR"/>
</dbReference>
<reference evidence="5 6" key="1">
    <citation type="submission" date="2021-03" db="EMBL/GenBank/DDBJ databases">
        <title>Genomic Encyclopedia of Type Strains, Phase IV (KMG-IV): sequencing the most valuable type-strain genomes for metagenomic binning, comparative biology and taxonomic classification.</title>
        <authorList>
            <person name="Goeker M."/>
        </authorList>
    </citation>
    <scope>NUCLEOTIDE SEQUENCE [LARGE SCALE GENOMIC DNA]</scope>
    <source>
        <strain evidence="5 6">DSM 13372</strain>
    </source>
</reference>
<dbReference type="GO" id="GO:0003677">
    <property type="term" value="F:DNA binding"/>
    <property type="evidence" value="ECO:0007669"/>
    <property type="project" value="UniProtKB-KW"/>
</dbReference>
<dbReference type="SMART" id="SM00345">
    <property type="entry name" value="HTH_GNTR"/>
    <property type="match status" value="1"/>
</dbReference>
<dbReference type="CDD" id="cd07377">
    <property type="entry name" value="WHTH_GntR"/>
    <property type="match status" value="1"/>
</dbReference>
<keyword evidence="2 5" id="KW-0238">DNA-binding</keyword>
<dbReference type="PRINTS" id="PR00035">
    <property type="entry name" value="HTHGNTR"/>
</dbReference>
<evidence type="ECO:0000259" key="4">
    <source>
        <dbReference type="PROSITE" id="PS50949"/>
    </source>
</evidence>
<sequence length="226" mass="26167">MASGVTIGSDGEARKPAATEIHDLLRDRICLLEYRPGAMLRENDIAGEFNVSRTPVREALQRLSIEGLVEVRNGIGTFVTTLDQEQLREVFGIRVEMSRLFGRIDTREVTAADVAILEALLTRSRVLMDKFDVHEHWRINHRLHFAISDLVLNKTFLEMWHNLYFRAARVWYDVSRDIWPEAVGLLQLEINDLLTAARENDIEAIGYVKRNYINFCWKRIASRQRS</sequence>
<organism evidence="5 6">
    <name type="scientific">Sinorhizobium kostiense</name>
    <dbReference type="NCBI Taxonomy" id="76747"/>
    <lineage>
        <taxon>Bacteria</taxon>
        <taxon>Pseudomonadati</taxon>
        <taxon>Pseudomonadota</taxon>
        <taxon>Alphaproteobacteria</taxon>
        <taxon>Hyphomicrobiales</taxon>
        <taxon>Rhizobiaceae</taxon>
        <taxon>Sinorhizobium/Ensifer group</taxon>
        <taxon>Sinorhizobium</taxon>
    </lineage>
</organism>
<dbReference type="Pfam" id="PF00392">
    <property type="entry name" value="GntR"/>
    <property type="match status" value="1"/>
</dbReference>
<evidence type="ECO:0000256" key="3">
    <source>
        <dbReference type="ARBA" id="ARBA00023163"/>
    </source>
</evidence>
<dbReference type="PROSITE" id="PS50949">
    <property type="entry name" value="HTH_GNTR"/>
    <property type="match status" value="1"/>
</dbReference>
<protein>
    <submittedName>
        <fullName evidence="5">DNA-binding GntR family transcriptional regulator</fullName>
    </submittedName>
</protein>
<evidence type="ECO:0000256" key="2">
    <source>
        <dbReference type="ARBA" id="ARBA00023125"/>
    </source>
</evidence>
<evidence type="ECO:0000256" key="1">
    <source>
        <dbReference type="ARBA" id="ARBA00023015"/>
    </source>
</evidence>
<keyword evidence="6" id="KW-1185">Reference proteome</keyword>
<keyword evidence="3" id="KW-0804">Transcription</keyword>
<dbReference type="InterPro" id="IPR008920">
    <property type="entry name" value="TF_FadR/GntR_C"/>
</dbReference>
<dbReference type="InterPro" id="IPR011711">
    <property type="entry name" value="GntR_C"/>
</dbReference>
<dbReference type="Proteomes" id="UP000730739">
    <property type="component" value="Unassembled WGS sequence"/>
</dbReference>
<dbReference type="Pfam" id="PF07729">
    <property type="entry name" value="FCD"/>
    <property type="match status" value="1"/>
</dbReference>
<accession>A0ABS4R2P8</accession>
<dbReference type="Gene3D" id="1.20.120.530">
    <property type="entry name" value="GntR ligand-binding domain-like"/>
    <property type="match status" value="1"/>
</dbReference>
<dbReference type="EMBL" id="JAGILA010000003">
    <property type="protein sequence ID" value="MBP2236117.1"/>
    <property type="molecule type" value="Genomic_DNA"/>
</dbReference>
<dbReference type="SUPFAM" id="SSF46785">
    <property type="entry name" value="Winged helix' DNA-binding domain"/>
    <property type="match status" value="1"/>
</dbReference>
<evidence type="ECO:0000313" key="5">
    <source>
        <dbReference type="EMBL" id="MBP2236117.1"/>
    </source>
</evidence>
<comment type="caution">
    <text evidence="5">The sequence shown here is derived from an EMBL/GenBank/DDBJ whole genome shotgun (WGS) entry which is preliminary data.</text>
</comment>
<dbReference type="InterPro" id="IPR036388">
    <property type="entry name" value="WH-like_DNA-bd_sf"/>
</dbReference>
<feature type="domain" description="HTH gntR-type" evidence="4">
    <location>
        <begin position="15"/>
        <end position="82"/>
    </location>
</feature>
<evidence type="ECO:0000313" key="6">
    <source>
        <dbReference type="Proteomes" id="UP000730739"/>
    </source>
</evidence>
<gene>
    <name evidence="5" type="ORF">J2Z31_002631</name>
</gene>
<dbReference type="Gene3D" id="1.10.10.10">
    <property type="entry name" value="Winged helix-like DNA-binding domain superfamily/Winged helix DNA-binding domain"/>
    <property type="match status" value="1"/>
</dbReference>
<name>A0ABS4R2P8_9HYPH</name>
<dbReference type="RefSeq" id="WP_209602316.1">
    <property type="nucleotide sequence ID" value="NZ_JAGILA010000003.1"/>
</dbReference>
<dbReference type="PANTHER" id="PTHR43537:SF45">
    <property type="entry name" value="GNTR FAMILY REGULATORY PROTEIN"/>
    <property type="match status" value="1"/>
</dbReference>
<dbReference type="SUPFAM" id="SSF48008">
    <property type="entry name" value="GntR ligand-binding domain-like"/>
    <property type="match status" value="1"/>
</dbReference>
<dbReference type="PANTHER" id="PTHR43537">
    <property type="entry name" value="TRANSCRIPTIONAL REGULATOR, GNTR FAMILY"/>
    <property type="match status" value="1"/>
</dbReference>